<reference evidence="5 6" key="1">
    <citation type="submission" date="2024-09" db="EMBL/GenBank/DDBJ databases">
        <authorList>
            <person name="Sun Q."/>
            <person name="Mori K."/>
        </authorList>
    </citation>
    <scope>NUCLEOTIDE SEQUENCE [LARGE SCALE GENOMIC DNA]</scope>
    <source>
        <strain evidence="5 6">KCTC 23076</strain>
    </source>
</reference>
<dbReference type="InterPro" id="IPR055826">
    <property type="entry name" value="DUF7402"/>
</dbReference>
<comment type="caution">
    <text evidence="5">The sequence shown here is derived from an EMBL/GenBank/DDBJ whole genome shotgun (WGS) entry which is preliminary data.</text>
</comment>
<evidence type="ECO:0000256" key="1">
    <source>
        <dbReference type="ARBA" id="ARBA00006865"/>
    </source>
</evidence>
<feature type="domain" description="GH16" evidence="4">
    <location>
        <begin position="449"/>
        <end position="728"/>
    </location>
</feature>
<comment type="similarity">
    <text evidence="1">Belongs to the glycosyl hydrolase 16 family.</text>
</comment>
<dbReference type="PANTHER" id="PTHR10963:SF55">
    <property type="entry name" value="GLYCOSIDE HYDROLASE FAMILY 16 PROTEIN"/>
    <property type="match status" value="1"/>
</dbReference>
<dbReference type="RefSeq" id="WP_386674012.1">
    <property type="nucleotide sequence ID" value="NZ_JBHLTG010000008.1"/>
</dbReference>
<keyword evidence="6" id="KW-1185">Reference proteome</keyword>
<dbReference type="Gene3D" id="2.60.120.200">
    <property type="match status" value="1"/>
</dbReference>
<proteinExistence type="inferred from homology"/>
<evidence type="ECO:0000256" key="3">
    <source>
        <dbReference type="SAM" id="SignalP"/>
    </source>
</evidence>
<accession>A0ABV6RWQ6</accession>
<organism evidence="5 6">
    <name type="scientific">Lysobacter korlensis</name>
    <dbReference type="NCBI Taxonomy" id="553636"/>
    <lineage>
        <taxon>Bacteria</taxon>
        <taxon>Pseudomonadati</taxon>
        <taxon>Pseudomonadota</taxon>
        <taxon>Gammaproteobacteria</taxon>
        <taxon>Lysobacterales</taxon>
        <taxon>Lysobacteraceae</taxon>
        <taxon>Lysobacter</taxon>
    </lineage>
</organism>
<dbReference type="CDD" id="cd08023">
    <property type="entry name" value="GH16_laminarinase_like"/>
    <property type="match status" value="1"/>
</dbReference>
<feature type="signal peptide" evidence="3">
    <location>
        <begin position="1"/>
        <end position="23"/>
    </location>
</feature>
<feature type="region of interest" description="Disordered" evidence="2">
    <location>
        <begin position="199"/>
        <end position="228"/>
    </location>
</feature>
<protein>
    <submittedName>
        <fullName evidence="5">Family 16 glycosylhydrolase</fullName>
    </submittedName>
</protein>
<evidence type="ECO:0000313" key="6">
    <source>
        <dbReference type="Proteomes" id="UP001589896"/>
    </source>
</evidence>
<dbReference type="PROSITE" id="PS51762">
    <property type="entry name" value="GH16_2"/>
    <property type="match status" value="1"/>
</dbReference>
<dbReference type="EMBL" id="JBHLTG010000008">
    <property type="protein sequence ID" value="MFC0681410.1"/>
    <property type="molecule type" value="Genomic_DNA"/>
</dbReference>
<evidence type="ECO:0000259" key="4">
    <source>
        <dbReference type="PROSITE" id="PS51762"/>
    </source>
</evidence>
<dbReference type="Proteomes" id="UP001589896">
    <property type="component" value="Unassembled WGS sequence"/>
</dbReference>
<dbReference type="SUPFAM" id="SSF49899">
    <property type="entry name" value="Concanavalin A-like lectins/glucanases"/>
    <property type="match status" value="1"/>
</dbReference>
<gene>
    <name evidence="5" type="ORF">ACFFGH_26570</name>
</gene>
<dbReference type="PANTHER" id="PTHR10963">
    <property type="entry name" value="GLYCOSYL HYDROLASE-RELATED"/>
    <property type="match status" value="1"/>
</dbReference>
<dbReference type="InterPro" id="IPR013320">
    <property type="entry name" value="ConA-like_dom_sf"/>
</dbReference>
<sequence length="728" mass="74560">MRYRRATAAAAMVAIGAGCLALAPVGGLNPEHQSGSAAAWGAPEAAASVFTDAPEPAPPSAGTVDADAAPPASGTADDPGSTAPAGAPQPAEAPPAAPPLDLHWPEPTLVNHVSIVGPDDPAAVITRAALSFSDGSSLHLVPDADGSIDVDFPQRLVTAASLTILEAAASESSAPLSHWSVDDSGSPLASAAAVPPVAQASSNAGGEGALAFSDGNPATGSTGNEWAPNPMDRHPSVALSWPSPLEIASVQVFGPSETFFDPAYSAAAALHGELVFDDGSVVKVSGIAGGESQPTTIAFMPRMTTSVELRLHPTIGVARPGLREFTAYPAGTTPPRWKAPAGPGYATQPPAVQHCGHTGSASGTTTDSSLALLCPTPGASVTGTATILVKGHPGTVVDATARLPLADGSARIGTVASSTAASNGIATLLVDTARLEHGPTALKVVYRAPPSAGAATPLYVQLYNLGGRTPAPVDHSPPGMTLQWSEEFSSPLSATHWGDGAVYAATKPAYWGSATFGEAVLVDPAANPESISTLGGEYLRIRAEPSDPAADPNGWNRRHTSGILSSLRVGATGFSAQYGYFEARMLAPAGKGTWPAFWMLNSESATKRGAASEAEVDAVELYGHDSTASCHAMHHWTDGEDAGDIRCLWPNGHDDWALSWHTYGVRIKPGAVEYFIDGVRVARLTGLAHEAEPFYFMLNLALGGGYPIALEGTSDVVDLYVDSVRVYT</sequence>
<feature type="region of interest" description="Disordered" evidence="2">
    <location>
        <begin position="50"/>
        <end position="105"/>
    </location>
</feature>
<dbReference type="Pfam" id="PF24135">
    <property type="entry name" value="DUF7402"/>
    <property type="match status" value="1"/>
</dbReference>
<feature type="chain" id="PRO_5047341619" evidence="3">
    <location>
        <begin position="24"/>
        <end position="728"/>
    </location>
</feature>
<dbReference type="InterPro" id="IPR050546">
    <property type="entry name" value="Glycosyl_Hydrlase_16"/>
</dbReference>
<dbReference type="InterPro" id="IPR000757">
    <property type="entry name" value="Beta-glucanase-like"/>
</dbReference>
<dbReference type="PROSITE" id="PS51257">
    <property type="entry name" value="PROKAR_LIPOPROTEIN"/>
    <property type="match status" value="1"/>
</dbReference>
<keyword evidence="3" id="KW-0732">Signal</keyword>
<name>A0ABV6RWQ6_9GAMM</name>
<dbReference type="Pfam" id="PF00722">
    <property type="entry name" value="Glyco_hydro_16"/>
    <property type="match status" value="1"/>
</dbReference>
<evidence type="ECO:0000313" key="5">
    <source>
        <dbReference type="EMBL" id="MFC0681410.1"/>
    </source>
</evidence>
<evidence type="ECO:0000256" key="2">
    <source>
        <dbReference type="SAM" id="MobiDB-lite"/>
    </source>
</evidence>